<evidence type="ECO:0000256" key="1">
    <source>
        <dbReference type="SAM" id="MobiDB-lite"/>
    </source>
</evidence>
<dbReference type="Proteomes" id="UP001355207">
    <property type="component" value="Chromosome 4"/>
</dbReference>
<dbReference type="InterPro" id="IPR048661">
    <property type="entry name" value="CPL1-like"/>
</dbReference>
<evidence type="ECO:0000256" key="2">
    <source>
        <dbReference type="SAM" id="SignalP"/>
    </source>
</evidence>
<accession>A0AAX4JU60</accession>
<evidence type="ECO:0000313" key="4">
    <source>
        <dbReference type="EMBL" id="WWC88889.1"/>
    </source>
</evidence>
<dbReference type="RefSeq" id="XP_066075652.1">
    <property type="nucleotide sequence ID" value="XM_066219555.1"/>
</dbReference>
<gene>
    <name evidence="4" type="ORF">L201_003804</name>
</gene>
<reference evidence="4 5" key="1">
    <citation type="submission" date="2024-01" db="EMBL/GenBank/DDBJ databases">
        <title>Comparative genomics of Cryptococcus and Kwoniella reveals pathogenesis evolution and contrasting modes of karyotype evolution via chromosome fusion or intercentromeric recombination.</title>
        <authorList>
            <person name="Coelho M.A."/>
            <person name="David-Palma M."/>
            <person name="Shea T."/>
            <person name="Bowers K."/>
            <person name="McGinley-Smith S."/>
            <person name="Mohammad A.W."/>
            <person name="Gnirke A."/>
            <person name="Yurkov A.M."/>
            <person name="Nowrousian M."/>
            <person name="Sun S."/>
            <person name="Cuomo C.A."/>
            <person name="Heitman J."/>
        </authorList>
    </citation>
    <scope>NUCLEOTIDE SEQUENCE [LARGE SCALE GENOMIC DNA]</scope>
    <source>
        <strain evidence="4 5">CBS 6074</strain>
    </source>
</reference>
<dbReference type="PANTHER" id="PTHR35192">
    <property type="entry name" value="PROTEIN, PUTATIVE-RELATED"/>
    <property type="match status" value="1"/>
</dbReference>
<keyword evidence="2" id="KW-0732">Signal</keyword>
<evidence type="ECO:0000313" key="5">
    <source>
        <dbReference type="Proteomes" id="UP001355207"/>
    </source>
</evidence>
<name>A0AAX4JU60_9TREE</name>
<feature type="region of interest" description="Disordered" evidence="1">
    <location>
        <begin position="127"/>
        <end position="147"/>
    </location>
</feature>
<feature type="domain" description="Protein CPL1-like" evidence="3">
    <location>
        <begin position="186"/>
        <end position="252"/>
    </location>
</feature>
<dbReference type="Pfam" id="PF21671">
    <property type="entry name" value="CPL1-like"/>
    <property type="match status" value="1"/>
</dbReference>
<feature type="compositionally biased region" description="Polar residues" evidence="1">
    <location>
        <begin position="127"/>
        <end position="142"/>
    </location>
</feature>
<sequence>MLISNLIMALIPSLGSPSSQSSTDINHIIGCTTYPGVPAASVQQGLSYNTSSSCSIHCNTQNYRYSYFSTSFNDPSCFCSNDESTHLLNGDIRRNDMIDCASIPDAEYTVTLLSPTNEPNIATVQQSTAQTLHPTTETGSQFSDEDEHMTRRSILMRRLKAGRKQIQKAYCPTNQSACKVLHENAYECIDTQTELESCGGCTIGLWEDTEVGLGYSKVGTDCTMLPGVIEGEISCNSGQCIATACEYGYKLVAGTCSIFF</sequence>
<dbReference type="EMBL" id="CP144101">
    <property type="protein sequence ID" value="WWC88889.1"/>
    <property type="molecule type" value="Genomic_DNA"/>
</dbReference>
<dbReference type="AlphaFoldDB" id="A0AAX4JU60"/>
<dbReference type="InterPro" id="IPR038955">
    <property type="entry name" value="PriA/CPL1_fungi"/>
</dbReference>
<feature type="chain" id="PRO_5043646266" description="Protein CPL1-like domain-containing protein" evidence="2">
    <location>
        <begin position="22"/>
        <end position="260"/>
    </location>
</feature>
<organism evidence="4 5">
    <name type="scientific">Kwoniella dendrophila CBS 6074</name>
    <dbReference type="NCBI Taxonomy" id="1295534"/>
    <lineage>
        <taxon>Eukaryota</taxon>
        <taxon>Fungi</taxon>
        <taxon>Dikarya</taxon>
        <taxon>Basidiomycota</taxon>
        <taxon>Agaricomycotina</taxon>
        <taxon>Tremellomycetes</taxon>
        <taxon>Tremellales</taxon>
        <taxon>Cryptococcaceae</taxon>
        <taxon>Kwoniella</taxon>
    </lineage>
</organism>
<proteinExistence type="predicted"/>
<evidence type="ECO:0000259" key="3">
    <source>
        <dbReference type="Pfam" id="PF21671"/>
    </source>
</evidence>
<dbReference type="PANTHER" id="PTHR35192:SF2">
    <property type="entry name" value="APPLE DOMAIN-CONTAINING PROTEIN"/>
    <property type="match status" value="1"/>
</dbReference>
<dbReference type="GeneID" id="91094474"/>
<feature type="signal peptide" evidence="2">
    <location>
        <begin position="1"/>
        <end position="21"/>
    </location>
</feature>
<keyword evidence="5" id="KW-1185">Reference proteome</keyword>
<protein>
    <recommendedName>
        <fullName evidence="3">Protein CPL1-like domain-containing protein</fullName>
    </recommendedName>
</protein>